<evidence type="ECO:0000256" key="1">
    <source>
        <dbReference type="SAM" id="MobiDB-lite"/>
    </source>
</evidence>
<name>A0A5S4HAF5_9ACTN</name>
<feature type="chain" id="PRO_5038863945" evidence="2">
    <location>
        <begin position="22"/>
        <end position="168"/>
    </location>
</feature>
<dbReference type="AlphaFoldDB" id="A0A5S4HAF5"/>
<dbReference type="OrthoDB" id="7949713at2"/>
<keyword evidence="2" id="KW-0732">Signal</keyword>
<feature type="region of interest" description="Disordered" evidence="1">
    <location>
        <begin position="148"/>
        <end position="168"/>
    </location>
</feature>
<feature type="compositionally biased region" description="Low complexity" evidence="1">
    <location>
        <begin position="31"/>
        <end position="40"/>
    </location>
</feature>
<organism evidence="3 4">
    <name type="scientific">Actinomadura geliboluensis</name>
    <dbReference type="NCBI Taxonomy" id="882440"/>
    <lineage>
        <taxon>Bacteria</taxon>
        <taxon>Bacillati</taxon>
        <taxon>Actinomycetota</taxon>
        <taxon>Actinomycetes</taxon>
        <taxon>Streptosporangiales</taxon>
        <taxon>Thermomonosporaceae</taxon>
        <taxon>Actinomadura</taxon>
    </lineage>
</organism>
<accession>A0A5S4HAF5</accession>
<feature type="signal peptide" evidence="2">
    <location>
        <begin position="1"/>
        <end position="21"/>
    </location>
</feature>
<dbReference type="PROSITE" id="PS51257">
    <property type="entry name" value="PROKAR_LIPOPROTEIN"/>
    <property type="match status" value="1"/>
</dbReference>
<evidence type="ECO:0000313" key="4">
    <source>
        <dbReference type="Proteomes" id="UP000305238"/>
    </source>
</evidence>
<evidence type="ECO:0000256" key="2">
    <source>
        <dbReference type="SAM" id="SignalP"/>
    </source>
</evidence>
<sequence length="168" mass="17614">MRLRILAALPLALALALTGCGSDGGGDTGVASAGGAKQEGPAGGGAKPNLDELGVKFAQCMREHGVDMDDPQPGKGVQLKVKGNKETVDKAMEACRQYNPQANATGAPDPQMQERARKHAECMRQHGVEAFPDPKPGQRGIRIDAKVGEDPDFEAGQQECQKILQGGK</sequence>
<evidence type="ECO:0000313" key="3">
    <source>
        <dbReference type="EMBL" id="TMR42137.1"/>
    </source>
</evidence>
<proteinExistence type="predicted"/>
<reference evidence="3 4" key="1">
    <citation type="submission" date="2019-05" db="EMBL/GenBank/DDBJ databases">
        <title>Draft genome sequence of Actinomadura geliboluensis A8036.</title>
        <authorList>
            <person name="Saricaoglu S."/>
            <person name="Isik K."/>
        </authorList>
    </citation>
    <scope>NUCLEOTIDE SEQUENCE [LARGE SCALE GENOMIC DNA]</scope>
    <source>
        <strain evidence="3 4">A8036</strain>
    </source>
</reference>
<dbReference type="RefSeq" id="WP_138633170.1">
    <property type="nucleotide sequence ID" value="NZ_VCKZ01000006.1"/>
</dbReference>
<comment type="caution">
    <text evidence="3">The sequence shown here is derived from an EMBL/GenBank/DDBJ whole genome shotgun (WGS) entry which is preliminary data.</text>
</comment>
<dbReference type="Proteomes" id="UP000305238">
    <property type="component" value="Unassembled WGS sequence"/>
</dbReference>
<protein>
    <submittedName>
        <fullName evidence="3">Uncharacterized protein</fullName>
    </submittedName>
</protein>
<keyword evidence="4" id="KW-1185">Reference proteome</keyword>
<gene>
    <name evidence="3" type="ORF">ETD96_02205</name>
</gene>
<dbReference type="EMBL" id="VCKZ01000006">
    <property type="protein sequence ID" value="TMR42137.1"/>
    <property type="molecule type" value="Genomic_DNA"/>
</dbReference>
<feature type="region of interest" description="Disordered" evidence="1">
    <location>
        <begin position="31"/>
        <end position="50"/>
    </location>
</feature>